<proteinExistence type="predicted"/>
<keyword evidence="2" id="KW-1185">Reference proteome</keyword>
<accession>A0A9D4HJ20</accession>
<reference evidence="1" key="1">
    <citation type="journal article" date="2019" name="bioRxiv">
        <title>The Genome of the Zebra Mussel, Dreissena polymorpha: A Resource for Invasive Species Research.</title>
        <authorList>
            <person name="McCartney M.A."/>
            <person name="Auch B."/>
            <person name="Kono T."/>
            <person name="Mallez S."/>
            <person name="Zhang Y."/>
            <person name="Obille A."/>
            <person name="Becker A."/>
            <person name="Abrahante J.E."/>
            <person name="Garbe J."/>
            <person name="Badalamenti J.P."/>
            <person name="Herman A."/>
            <person name="Mangelson H."/>
            <person name="Liachko I."/>
            <person name="Sullivan S."/>
            <person name="Sone E.D."/>
            <person name="Koren S."/>
            <person name="Silverstein K.A.T."/>
            <person name="Beckman K.B."/>
            <person name="Gohl D.M."/>
        </authorList>
    </citation>
    <scope>NUCLEOTIDE SEQUENCE</scope>
    <source>
        <strain evidence="1">Duluth1</strain>
        <tissue evidence="1">Whole animal</tissue>
    </source>
</reference>
<gene>
    <name evidence="1" type="ORF">DPMN_063938</name>
</gene>
<evidence type="ECO:0000313" key="2">
    <source>
        <dbReference type="Proteomes" id="UP000828390"/>
    </source>
</evidence>
<sequence>MDPSVHRFWSLVGRRLLEFKPFATDKVSGNCQRPLGFMDNMYPSRLSDARNHSLKSIVHPLPMTKYYSSVLRTDLPI</sequence>
<reference evidence="1" key="2">
    <citation type="submission" date="2020-11" db="EMBL/GenBank/DDBJ databases">
        <authorList>
            <person name="McCartney M.A."/>
            <person name="Auch B."/>
            <person name="Kono T."/>
            <person name="Mallez S."/>
            <person name="Becker A."/>
            <person name="Gohl D.M."/>
            <person name="Silverstein K.A.T."/>
            <person name="Koren S."/>
            <person name="Bechman K.B."/>
            <person name="Herman A."/>
            <person name="Abrahante J.E."/>
            <person name="Garbe J."/>
        </authorList>
    </citation>
    <scope>NUCLEOTIDE SEQUENCE</scope>
    <source>
        <strain evidence="1">Duluth1</strain>
        <tissue evidence="1">Whole animal</tissue>
    </source>
</reference>
<dbReference type="AlphaFoldDB" id="A0A9D4HJ20"/>
<name>A0A9D4HJ20_DREPO</name>
<protein>
    <submittedName>
        <fullName evidence="1">Uncharacterized protein</fullName>
    </submittedName>
</protein>
<dbReference type="Proteomes" id="UP000828390">
    <property type="component" value="Unassembled WGS sequence"/>
</dbReference>
<organism evidence="1 2">
    <name type="scientific">Dreissena polymorpha</name>
    <name type="common">Zebra mussel</name>
    <name type="synonym">Mytilus polymorpha</name>
    <dbReference type="NCBI Taxonomy" id="45954"/>
    <lineage>
        <taxon>Eukaryota</taxon>
        <taxon>Metazoa</taxon>
        <taxon>Spiralia</taxon>
        <taxon>Lophotrochozoa</taxon>
        <taxon>Mollusca</taxon>
        <taxon>Bivalvia</taxon>
        <taxon>Autobranchia</taxon>
        <taxon>Heteroconchia</taxon>
        <taxon>Euheterodonta</taxon>
        <taxon>Imparidentia</taxon>
        <taxon>Neoheterodontei</taxon>
        <taxon>Myida</taxon>
        <taxon>Dreissenoidea</taxon>
        <taxon>Dreissenidae</taxon>
        <taxon>Dreissena</taxon>
    </lineage>
</organism>
<evidence type="ECO:0000313" key="1">
    <source>
        <dbReference type="EMBL" id="KAH3721025.1"/>
    </source>
</evidence>
<comment type="caution">
    <text evidence="1">The sequence shown here is derived from an EMBL/GenBank/DDBJ whole genome shotgun (WGS) entry which is preliminary data.</text>
</comment>
<dbReference type="EMBL" id="JAIWYP010000013">
    <property type="protein sequence ID" value="KAH3721025.1"/>
    <property type="molecule type" value="Genomic_DNA"/>
</dbReference>